<evidence type="ECO:0000256" key="1">
    <source>
        <dbReference type="SAM" id="MobiDB-lite"/>
    </source>
</evidence>
<evidence type="ECO:0000313" key="2">
    <source>
        <dbReference type="EMBL" id="OTF70128.1"/>
    </source>
</evidence>
<comment type="caution">
    <text evidence="2">The sequence shown here is derived from an EMBL/GenBank/DDBJ whole genome shotgun (WGS) entry which is preliminary data.</text>
</comment>
<name>A0A1Y3AQH1_EURMA</name>
<organism evidence="2 3">
    <name type="scientific">Euroglyphus maynei</name>
    <name type="common">Mayne's house dust mite</name>
    <dbReference type="NCBI Taxonomy" id="6958"/>
    <lineage>
        <taxon>Eukaryota</taxon>
        <taxon>Metazoa</taxon>
        <taxon>Ecdysozoa</taxon>
        <taxon>Arthropoda</taxon>
        <taxon>Chelicerata</taxon>
        <taxon>Arachnida</taxon>
        <taxon>Acari</taxon>
        <taxon>Acariformes</taxon>
        <taxon>Sarcoptiformes</taxon>
        <taxon>Astigmata</taxon>
        <taxon>Psoroptidia</taxon>
        <taxon>Analgoidea</taxon>
        <taxon>Pyroglyphidae</taxon>
        <taxon>Pyroglyphinae</taxon>
        <taxon>Euroglyphus</taxon>
    </lineage>
</organism>
<dbReference type="EMBL" id="MUJZ01067202">
    <property type="protein sequence ID" value="OTF70128.1"/>
    <property type="molecule type" value="Genomic_DNA"/>
</dbReference>
<sequence>MEAPAGVEYGSVSEWRRDPAQPRLLCAVGVVRSKTGRISALAACKGAYGRVHKNCQRHSLQQHRILVTTLIMKATQLPAFGRGLRRFSGWVRRSFQSGSLLTRFRHHWKPAIQSPKKMPATELNSSAPKGNSLISFQEKNHIKSPQGMPKMKPKNRKFFQKGIKGMGGILNPRRHNPRNNGGA</sequence>
<dbReference type="Proteomes" id="UP000194236">
    <property type="component" value="Unassembled WGS sequence"/>
</dbReference>
<proteinExistence type="predicted"/>
<gene>
    <name evidence="2" type="ORF">BLA29_000039</name>
</gene>
<reference evidence="2 3" key="1">
    <citation type="submission" date="2017-03" db="EMBL/GenBank/DDBJ databases">
        <title>Genome Survey of Euroglyphus maynei.</title>
        <authorList>
            <person name="Arlian L.G."/>
            <person name="Morgan M.S."/>
            <person name="Rider S.D."/>
        </authorList>
    </citation>
    <scope>NUCLEOTIDE SEQUENCE [LARGE SCALE GENOMIC DNA]</scope>
    <source>
        <strain evidence="2">Arlian Lab</strain>
        <tissue evidence="2">Whole body</tissue>
    </source>
</reference>
<keyword evidence="3" id="KW-1185">Reference proteome</keyword>
<protein>
    <submittedName>
        <fullName evidence="2">Uncharacterized protein</fullName>
    </submittedName>
</protein>
<evidence type="ECO:0000313" key="3">
    <source>
        <dbReference type="Proteomes" id="UP000194236"/>
    </source>
</evidence>
<dbReference type="AlphaFoldDB" id="A0A1Y3AQH1"/>
<feature type="region of interest" description="Disordered" evidence="1">
    <location>
        <begin position="164"/>
        <end position="183"/>
    </location>
</feature>
<accession>A0A1Y3AQH1</accession>